<accession>A0A4Z2E7Z6</accession>
<dbReference type="Proteomes" id="UP000314294">
    <property type="component" value="Unassembled WGS sequence"/>
</dbReference>
<organism evidence="1 2">
    <name type="scientific">Liparis tanakae</name>
    <name type="common">Tanaka's snailfish</name>
    <dbReference type="NCBI Taxonomy" id="230148"/>
    <lineage>
        <taxon>Eukaryota</taxon>
        <taxon>Metazoa</taxon>
        <taxon>Chordata</taxon>
        <taxon>Craniata</taxon>
        <taxon>Vertebrata</taxon>
        <taxon>Euteleostomi</taxon>
        <taxon>Actinopterygii</taxon>
        <taxon>Neopterygii</taxon>
        <taxon>Teleostei</taxon>
        <taxon>Neoteleostei</taxon>
        <taxon>Acanthomorphata</taxon>
        <taxon>Eupercaria</taxon>
        <taxon>Perciformes</taxon>
        <taxon>Cottioidei</taxon>
        <taxon>Cottales</taxon>
        <taxon>Liparidae</taxon>
        <taxon>Liparis</taxon>
    </lineage>
</organism>
<reference evidence="1 2" key="1">
    <citation type="submission" date="2019-03" db="EMBL/GenBank/DDBJ databases">
        <title>First draft genome of Liparis tanakae, snailfish: a comprehensive survey of snailfish specific genes.</title>
        <authorList>
            <person name="Kim W."/>
            <person name="Song I."/>
            <person name="Jeong J.-H."/>
            <person name="Kim D."/>
            <person name="Kim S."/>
            <person name="Ryu S."/>
            <person name="Song J.Y."/>
            <person name="Lee S.K."/>
        </authorList>
    </citation>
    <scope>NUCLEOTIDE SEQUENCE [LARGE SCALE GENOMIC DNA]</scope>
    <source>
        <tissue evidence="1">Muscle</tissue>
    </source>
</reference>
<evidence type="ECO:0000313" key="1">
    <source>
        <dbReference type="EMBL" id="TNN24881.1"/>
    </source>
</evidence>
<dbReference type="AlphaFoldDB" id="A0A4Z2E7Z6"/>
<evidence type="ECO:0000313" key="2">
    <source>
        <dbReference type="Proteomes" id="UP000314294"/>
    </source>
</evidence>
<comment type="caution">
    <text evidence="1">The sequence shown here is derived from an EMBL/GenBank/DDBJ whole genome shotgun (WGS) entry which is preliminary data.</text>
</comment>
<keyword evidence="2" id="KW-1185">Reference proteome</keyword>
<protein>
    <submittedName>
        <fullName evidence="1">Uncharacterized protein</fullName>
    </submittedName>
</protein>
<name>A0A4Z2E7Z6_9TELE</name>
<proteinExistence type="predicted"/>
<sequence>MIKISDPRMITLLLRRGATLTLAQCLCLVGGVVLALSPGGALLPSSEREAGLGSDTWDTFT</sequence>
<gene>
    <name evidence="1" type="ORF">EYF80_064994</name>
</gene>
<dbReference type="EMBL" id="SRLO01014022">
    <property type="protein sequence ID" value="TNN24881.1"/>
    <property type="molecule type" value="Genomic_DNA"/>
</dbReference>